<keyword evidence="7" id="KW-0540">Nuclease</keyword>
<sequence length="862" mass="94896">MNQRTLDILEYPRLREEIAGFCMSEEGKSSLLARVPSADPEEVRTLKALGRVWLSGIRSDSAPSLAAWPPVRPLLPRLGLEGASFDVQEFYALLRFCETVESLRSWAARRKETASSHQRDALASLSFSDALLSDEAASLPDLSVPLAEILRIIDKSGELRDLPELRAIRQGILRIRQDIERLVHRYLADDNLKPMLQSSLPTLRDGRQVLALRANFKGRIKGIVHEVSQSGQTLYLEPEDVVDRNNDLVTEEYRLSREVARILRELASRLSPFAGDFSDALDRAIFLDCVGAGARWGNANLCAYAEEPQDGTGSADDVPVIRLKQARHPLLRPRAVPIDLVLSPGSRMLIVTGPNTGGKTVTLKTAALFALLNQSGWPLPAAEPSVLPVFDYIGCDIGDEQSLDQSLSTFSGHMKNISEILRSATPRSLVLLDELGSGTDPQEGGAIAMAVLDALLVARSVVLVTTHHGVLKNYGYTHPACVNASVDFDQNTLSPTYRILMGVPGESHALDIASRNGLDSRIIEQARTYILEERADVSALIRGLTAKHEELDRFEQNRKKEEQQLREKRRKNDLRELQLRQKEVELREQGCGRLEKLLAESRSQLENLVREIREGELTREKTVQVKSWMKELDSLVSAERDSFAEEKNAVKDARRETSERHGLEAREESASASAGATVGGRKGKPGRRETRRLREADSAFPQGSRQGPGGAIPEFAPGVEVYVGERKTRATLVREAKKGSWIVSAGTIRLTVSEDELTAVPVSSPGRAPVVEVHTELGGEESPAFELRLLGMRHDEAMKALEKQLDLAAMKGLQGFSVVHGKGHGVLQTAVHEALAASPVVQEFHFARPEEGGTGKTWVTLG</sequence>
<dbReference type="EMBL" id="JAINWA010000001">
    <property type="protein sequence ID" value="MCD1653484.1"/>
    <property type="molecule type" value="Genomic_DNA"/>
</dbReference>
<keyword evidence="1 7" id="KW-0699">rRNA-binding</keyword>
<feature type="region of interest" description="Disordered" evidence="9">
    <location>
        <begin position="640"/>
        <end position="713"/>
    </location>
</feature>
<dbReference type="PIRSF" id="PIRSF005814">
    <property type="entry name" value="MutS_YshD"/>
    <property type="match status" value="1"/>
</dbReference>
<feature type="compositionally biased region" description="Basic and acidic residues" evidence="9">
    <location>
        <begin position="686"/>
        <end position="697"/>
    </location>
</feature>
<feature type="domain" description="Smr" evidence="10">
    <location>
        <begin position="789"/>
        <end position="862"/>
    </location>
</feature>
<protein>
    <recommendedName>
        <fullName evidence="7">Endonuclease MutS2</fullName>
        <ecNumber evidence="7">3.1.-.-</ecNumber>
    </recommendedName>
    <alternativeName>
        <fullName evidence="7">Ribosome-associated protein quality control-upstream factor</fullName>
        <shortName evidence="7">RQC-upstream factor</shortName>
        <shortName evidence="7">RqcU</shortName>
        <ecNumber evidence="7">3.6.4.-</ecNumber>
    </alternativeName>
</protein>
<dbReference type="InterPro" id="IPR027417">
    <property type="entry name" value="P-loop_NTPase"/>
</dbReference>
<keyword evidence="4 7" id="KW-0067">ATP-binding</keyword>
<dbReference type="GO" id="GO:0004519">
    <property type="term" value="F:endonuclease activity"/>
    <property type="evidence" value="ECO:0007669"/>
    <property type="project" value="UniProtKB-UniRule"/>
</dbReference>
<dbReference type="PROSITE" id="PS50828">
    <property type="entry name" value="SMR"/>
    <property type="match status" value="1"/>
</dbReference>
<dbReference type="AlphaFoldDB" id="A0AAE3EF81"/>
<keyword evidence="7" id="KW-0255">Endonuclease</keyword>
<comment type="function">
    <text evidence="7">Acts as a ribosome collision sensor, splitting the ribosome into its 2 subunits. Detects stalled/collided 70S ribosomes which it binds and splits by an ATP-hydrolysis driven conformational change. Acts upstream of the ribosome quality control system (RQC), a ribosome-associated complex that mediates the extraction of incompletely synthesized nascent chains from stalled ribosomes and their subsequent degradation. Probably generates substrates for RQC.</text>
</comment>
<keyword evidence="5 7" id="KW-0694">RNA-binding</keyword>
<dbReference type="GO" id="GO:0005524">
    <property type="term" value="F:ATP binding"/>
    <property type="evidence" value="ECO:0007669"/>
    <property type="project" value="UniProtKB-UniRule"/>
</dbReference>
<dbReference type="InterPro" id="IPR000432">
    <property type="entry name" value="DNA_mismatch_repair_MutS_C"/>
</dbReference>
<feature type="binding site" evidence="7">
    <location>
        <begin position="353"/>
        <end position="360"/>
    </location>
    <ligand>
        <name>ATP</name>
        <dbReference type="ChEBI" id="CHEBI:30616"/>
    </ligand>
</feature>
<dbReference type="InterPro" id="IPR005747">
    <property type="entry name" value="MutS2"/>
</dbReference>
<dbReference type="GO" id="GO:0030983">
    <property type="term" value="F:mismatched DNA binding"/>
    <property type="evidence" value="ECO:0007669"/>
    <property type="project" value="InterPro"/>
</dbReference>
<dbReference type="InterPro" id="IPR007696">
    <property type="entry name" value="DNA_mismatch_repair_MutS_core"/>
</dbReference>
<dbReference type="Gene3D" id="3.30.1370.110">
    <property type="match status" value="1"/>
</dbReference>
<name>A0AAE3EF81_9SPIR</name>
<keyword evidence="8" id="KW-0175">Coiled coil</keyword>
<dbReference type="GO" id="GO:0045910">
    <property type="term" value="P:negative regulation of DNA recombination"/>
    <property type="evidence" value="ECO:0007669"/>
    <property type="project" value="InterPro"/>
</dbReference>
<feature type="coiled-coil region" evidence="8">
    <location>
        <begin position="544"/>
        <end position="618"/>
    </location>
</feature>
<organism evidence="11 12">
    <name type="scientific">Teretinema zuelzerae</name>
    <dbReference type="NCBI Taxonomy" id="156"/>
    <lineage>
        <taxon>Bacteria</taxon>
        <taxon>Pseudomonadati</taxon>
        <taxon>Spirochaetota</taxon>
        <taxon>Spirochaetia</taxon>
        <taxon>Spirochaetales</taxon>
        <taxon>Treponemataceae</taxon>
        <taxon>Teretinema</taxon>
    </lineage>
</organism>
<evidence type="ECO:0000259" key="10">
    <source>
        <dbReference type="PROSITE" id="PS50828"/>
    </source>
</evidence>
<dbReference type="PANTHER" id="PTHR48466">
    <property type="entry name" value="OS10G0509000 PROTEIN-RELATED"/>
    <property type="match status" value="1"/>
</dbReference>
<dbReference type="Pfam" id="PF01713">
    <property type="entry name" value="Smr"/>
    <property type="match status" value="1"/>
</dbReference>
<proteinExistence type="inferred from homology"/>
<gene>
    <name evidence="7" type="primary">mutS2</name>
    <name evidence="7" type="synonym">rqcU</name>
    <name evidence="11" type="ORF">K7J14_02070</name>
</gene>
<keyword evidence="6 7" id="KW-0238">DNA-binding</keyword>
<accession>A0AAE3EF81</accession>
<dbReference type="GO" id="GO:0043023">
    <property type="term" value="F:ribosomal large subunit binding"/>
    <property type="evidence" value="ECO:0007669"/>
    <property type="project" value="UniProtKB-UniRule"/>
</dbReference>
<dbReference type="PROSITE" id="PS00486">
    <property type="entry name" value="DNA_MISMATCH_REPAIR_2"/>
    <property type="match status" value="1"/>
</dbReference>
<dbReference type="GO" id="GO:0016887">
    <property type="term" value="F:ATP hydrolysis activity"/>
    <property type="evidence" value="ECO:0007669"/>
    <property type="project" value="InterPro"/>
</dbReference>
<keyword evidence="3 7" id="KW-0378">Hydrolase</keyword>
<dbReference type="SUPFAM" id="SSF48334">
    <property type="entry name" value="DNA repair protein MutS, domain III"/>
    <property type="match status" value="1"/>
</dbReference>
<dbReference type="SMART" id="SM00534">
    <property type="entry name" value="MUTSac"/>
    <property type="match status" value="1"/>
</dbReference>
<evidence type="ECO:0000256" key="9">
    <source>
        <dbReference type="SAM" id="MobiDB-lite"/>
    </source>
</evidence>
<keyword evidence="12" id="KW-1185">Reference proteome</keyword>
<dbReference type="EC" id="3.1.-.-" evidence="7"/>
<evidence type="ECO:0000256" key="7">
    <source>
        <dbReference type="HAMAP-Rule" id="MF_00092"/>
    </source>
</evidence>
<dbReference type="HAMAP" id="MF_00092">
    <property type="entry name" value="MutS2"/>
    <property type="match status" value="1"/>
</dbReference>
<evidence type="ECO:0000313" key="12">
    <source>
        <dbReference type="Proteomes" id="UP001198163"/>
    </source>
</evidence>
<dbReference type="RefSeq" id="WP_230752514.1">
    <property type="nucleotide sequence ID" value="NZ_JAINWA010000001.1"/>
</dbReference>
<dbReference type="InterPro" id="IPR045076">
    <property type="entry name" value="MutS"/>
</dbReference>
<dbReference type="InterPro" id="IPR036063">
    <property type="entry name" value="Smr_dom_sf"/>
</dbReference>
<evidence type="ECO:0000256" key="6">
    <source>
        <dbReference type="ARBA" id="ARBA00023125"/>
    </source>
</evidence>
<dbReference type="GO" id="GO:0006298">
    <property type="term" value="P:mismatch repair"/>
    <property type="evidence" value="ECO:0007669"/>
    <property type="project" value="InterPro"/>
</dbReference>
<evidence type="ECO:0000256" key="4">
    <source>
        <dbReference type="ARBA" id="ARBA00022840"/>
    </source>
</evidence>
<dbReference type="SMART" id="SM00463">
    <property type="entry name" value="SMR"/>
    <property type="match status" value="1"/>
</dbReference>
<dbReference type="FunFam" id="3.40.50.300:FF:000830">
    <property type="entry name" value="Endonuclease MutS2"/>
    <property type="match status" value="1"/>
</dbReference>
<dbReference type="SUPFAM" id="SSF52540">
    <property type="entry name" value="P-loop containing nucleoside triphosphate hydrolases"/>
    <property type="match status" value="1"/>
</dbReference>
<dbReference type="InterPro" id="IPR002625">
    <property type="entry name" value="Smr_dom"/>
</dbReference>
<keyword evidence="2 7" id="KW-0547">Nucleotide-binding</keyword>
<dbReference type="PANTHER" id="PTHR48466:SF2">
    <property type="entry name" value="OS10G0509000 PROTEIN"/>
    <property type="match status" value="1"/>
</dbReference>
<dbReference type="SMART" id="SM00533">
    <property type="entry name" value="MUTSd"/>
    <property type="match status" value="1"/>
</dbReference>
<dbReference type="GO" id="GO:0072344">
    <property type="term" value="P:rescue of stalled ribosome"/>
    <property type="evidence" value="ECO:0007669"/>
    <property type="project" value="UniProtKB-UniRule"/>
</dbReference>
<feature type="compositionally biased region" description="Basic and acidic residues" evidence="9">
    <location>
        <begin position="640"/>
        <end position="669"/>
    </location>
</feature>
<evidence type="ECO:0000313" key="11">
    <source>
        <dbReference type="EMBL" id="MCD1653484.1"/>
    </source>
</evidence>
<dbReference type="GO" id="GO:0019843">
    <property type="term" value="F:rRNA binding"/>
    <property type="evidence" value="ECO:0007669"/>
    <property type="project" value="UniProtKB-UniRule"/>
</dbReference>
<comment type="similarity">
    <text evidence="7">Belongs to the DNA mismatch repair MutS family. MutS2 subfamily.</text>
</comment>
<dbReference type="EC" id="3.6.4.-" evidence="7"/>
<evidence type="ECO:0000256" key="8">
    <source>
        <dbReference type="SAM" id="Coils"/>
    </source>
</evidence>
<evidence type="ECO:0000256" key="2">
    <source>
        <dbReference type="ARBA" id="ARBA00022741"/>
    </source>
</evidence>
<evidence type="ECO:0000256" key="5">
    <source>
        <dbReference type="ARBA" id="ARBA00022884"/>
    </source>
</evidence>
<dbReference type="NCBIfam" id="TIGR01069">
    <property type="entry name" value="mutS2"/>
    <property type="match status" value="1"/>
</dbReference>
<comment type="caution">
    <text evidence="11">The sequence shown here is derived from an EMBL/GenBank/DDBJ whole genome shotgun (WGS) entry which is preliminary data.</text>
</comment>
<reference evidence="11" key="1">
    <citation type="submission" date="2021-08" db="EMBL/GenBank/DDBJ databases">
        <title>Comparative analyses of Brucepasteria parasyntrophica and Teretinema zuelzerae.</title>
        <authorList>
            <person name="Song Y."/>
            <person name="Brune A."/>
        </authorList>
    </citation>
    <scope>NUCLEOTIDE SEQUENCE</scope>
    <source>
        <strain evidence="11">DSM 1903</strain>
    </source>
</reference>
<comment type="function">
    <text evidence="7">Endonuclease that is involved in the suppression of homologous recombination and thus may have a key role in the control of bacterial genetic diversity.</text>
</comment>
<dbReference type="Pfam" id="PF00488">
    <property type="entry name" value="MutS_V"/>
    <property type="match status" value="1"/>
</dbReference>
<evidence type="ECO:0000256" key="1">
    <source>
        <dbReference type="ARBA" id="ARBA00022730"/>
    </source>
</evidence>
<dbReference type="Proteomes" id="UP001198163">
    <property type="component" value="Unassembled WGS sequence"/>
</dbReference>
<dbReference type="Gene3D" id="3.40.50.300">
    <property type="entry name" value="P-loop containing nucleotide triphosphate hydrolases"/>
    <property type="match status" value="1"/>
</dbReference>
<dbReference type="GO" id="GO:0140664">
    <property type="term" value="F:ATP-dependent DNA damage sensor activity"/>
    <property type="evidence" value="ECO:0007669"/>
    <property type="project" value="InterPro"/>
</dbReference>
<comment type="subunit">
    <text evidence="7">Homodimer. Binds to stalled ribosomes, contacting rRNA.</text>
</comment>
<evidence type="ECO:0000256" key="3">
    <source>
        <dbReference type="ARBA" id="ARBA00022801"/>
    </source>
</evidence>
<dbReference type="InterPro" id="IPR036187">
    <property type="entry name" value="DNA_mismatch_repair_MutS_sf"/>
</dbReference>